<comment type="caution">
    <text evidence="2">The sequence shown here is derived from an EMBL/GenBank/DDBJ whole genome shotgun (WGS) entry which is preliminary data.</text>
</comment>
<dbReference type="RefSeq" id="WP_169321852.1">
    <property type="nucleotide sequence ID" value="NZ_JABCJF010000007.1"/>
</dbReference>
<name>A0A848N867_9FLAO</name>
<evidence type="ECO:0000313" key="2">
    <source>
        <dbReference type="EMBL" id="NMR35172.1"/>
    </source>
</evidence>
<gene>
    <name evidence="2" type="ORF">HIO71_13330</name>
</gene>
<dbReference type="EMBL" id="JABCJF010000007">
    <property type="protein sequence ID" value="NMR35172.1"/>
    <property type="molecule type" value="Genomic_DNA"/>
</dbReference>
<dbReference type="GO" id="GO:0008782">
    <property type="term" value="F:adenosylhomocysteine nucleosidase activity"/>
    <property type="evidence" value="ECO:0007669"/>
    <property type="project" value="TreeGrafter"/>
</dbReference>
<dbReference type="GO" id="GO:0009116">
    <property type="term" value="P:nucleoside metabolic process"/>
    <property type="evidence" value="ECO:0007669"/>
    <property type="project" value="InterPro"/>
</dbReference>
<dbReference type="InterPro" id="IPR035994">
    <property type="entry name" value="Nucleoside_phosphorylase_sf"/>
</dbReference>
<protein>
    <submittedName>
        <fullName evidence="2">5'-methylthioadenosine/S-adenosylhomocysteine nucleosidase</fullName>
    </submittedName>
</protein>
<dbReference type="PANTHER" id="PTHR46832:SF1">
    <property type="entry name" value="5'-METHYLTHIOADENOSINE_S-ADENOSYLHOMOCYSTEINE NUCLEOSIDASE"/>
    <property type="match status" value="1"/>
</dbReference>
<dbReference type="GO" id="GO:0008930">
    <property type="term" value="F:methylthioadenosine nucleosidase activity"/>
    <property type="evidence" value="ECO:0007669"/>
    <property type="project" value="TreeGrafter"/>
</dbReference>
<dbReference type="GO" id="GO:0005829">
    <property type="term" value="C:cytosol"/>
    <property type="evidence" value="ECO:0007669"/>
    <property type="project" value="TreeGrafter"/>
</dbReference>
<feature type="domain" description="Nucleoside phosphorylase" evidence="1">
    <location>
        <begin position="164"/>
        <end position="386"/>
    </location>
</feature>
<reference evidence="2 3" key="1">
    <citation type="submission" date="2020-04" db="EMBL/GenBank/DDBJ databases">
        <title>Genome analysis and antimicrobial resistance characteristics of Chryseobacterium aquaticum isolated from farmed salmonids.</title>
        <authorList>
            <person name="Saticioglu I.B."/>
            <person name="Duman M."/>
            <person name="Altun S."/>
        </authorList>
    </citation>
    <scope>NUCLEOTIDE SEQUENCE [LARGE SCALE GENOMIC DNA]</scope>
    <source>
        <strain evidence="2 3">C-174</strain>
    </source>
</reference>
<organism evidence="2 3">
    <name type="scientific">Chryseobacterium aquaticum</name>
    <dbReference type="NCBI Taxonomy" id="452084"/>
    <lineage>
        <taxon>Bacteria</taxon>
        <taxon>Pseudomonadati</taxon>
        <taxon>Bacteroidota</taxon>
        <taxon>Flavobacteriia</taxon>
        <taxon>Flavobacteriales</taxon>
        <taxon>Weeksellaceae</taxon>
        <taxon>Chryseobacterium group</taxon>
        <taxon>Chryseobacterium</taxon>
    </lineage>
</organism>
<dbReference type="Proteomes" id="UP000548067">
    <property type="component" value="Unassembled WGS sequence"/>
</dbReference>
<dbReference type="SUPFAM" id="SSF53167">
    <property type="entry name" value="Purine and uridine phosphorylases"/>
    <property type="match status" value="1"/>
</dbReference>
<dbReference type="AlphaFoldDB" id="A0A848N867"/>
<dbReference type="Gene3D" id="3.40.50.1580">
    <property type="entry name" value="Nucleoside phosphorylase domain"/>
    <property type="match status" value="1"/>
</dbReference>
<evidence type="ECO:0000259" key="1">
    <source>
        <dbReference type="Pfam" id="PF01048"/>
    </source>
</evidence>
<dbReference type="GO" id="GO:0019284">
    <property type="term" value="P:L-methionine salvage from S-adenosylmethionine"/>
    <property type="evidence" value="ECO:0007669"/>
    <property type="project" value="TreeGrafter"/>
</dbReference>
<dbReference type="Pfam" id="PF01048">
    <property type="entry name" value="PNP_UDP_1"/>
    <property type="match status" value="1"/>
</dbReference>
<proteinExistence type="predicted"/>
<sequence>MNIANVIMPLAAILKELEIGKELSGKKFETHLLKKKYLSVWNKHRPNIFSLIGNEDKSDVYSNAFIYSLNSIIDQDEYIYFPEEGKKAISSFNHYFLITFKFFLENVDEEKDFSELLDELQNLVEKGLIMKEVLNEISKLISSKEYKNVPELQMGNSTDKQFDYAIITALEEDEMEKVLPLIEKEGEITDSEHLIEYGHLKGMPTKRIVYASQHSSGVIDAGILSTELLLRFKPKFLIMVGVLGGKPLDTNIGDIVVASKVFTIDKGKYNELGFQKEINQSALHSKELTRFNREKSQIENFINKSDETRSSNIKIHFGPIATVNQVIDVEGFFEKEITQLDRKAIALEMESFAVVRACELISRNTKPLIIKSVMDNTSGKTDNAKTYAAWTSAKFLEYVLLNDII</sequence>
<dbReference type="PANTHER" id="PTHR46832">
    <property type="entry name" value="5'-METHYLTHIOADENOSINE/S-ADENOSYLHOMOCYSTEINE NUCLEOSIDASE"/>
    <property type="match status" value="1"/>
</dbReference>
<dbReference type="InterPro" id="IPR000845">
    <property type="entry name" value="Nucleoside_phosphorylase_d"/>
</dbReference>
<accession>A0A848N867</accession>
<evidence type="ECO:0000313" key="3">
    <source>
        <dbReference type="Proteomes" id="UP000548067"/>
    </source>
</evidence>